<organism evidence="3 4">
    <name type="scientific">Planoprotostelium fungivorum</name>
    <dbReference type="NCBI Taxonomy" id="1890364"/>
    <lineage>
        <taxon>Eukaryota</taxon>
        <taxon>Amoebozoa</taxon>
        <taxon>Evosea</taxon>
        <taxon>Variosea</taxon>
        <taxon>Cavosteliida</taxon>
        <taxon>Cavosteliaceae</taxon>
        <taxon>Planoprotostelium</taxon>
    </lineage>
</organism>
<gene>
    <name evidence="3" type="ORF">PROFUN_15872</name>
</gene>
<accession>A0A2P6MSD2</accession>
<sequence>MARGRGRGGSRGNKRVSFNDSNEGRRAKRAKQKEAEEGDWDEPQEDAEVPVDDDSGEEGEEDMGEDFDGGYALEPFNLKEERKFGKFDEKTGGYERQRKDEEKEVDAWVAAFEEDEKKNVEDILARRRNTNINFEEPEVKDSLTLQGNLIALLDNNESPRQAMNRISGIQKELRKAKKKEETKEMDKKFGEITDITTDLQALGYHGIYDESKSKIEKRVEEERQKQEKSENHLPALEKSQVMWEYKDQEGKLQGPYPTTDMIQWTDQGYFKGDMAVQIRQIKQVESMFDDEPEGEESFVSSDSVDFRQYLK</sequence>
<evidence type="ECO:0000256" key="1">
    <source>
        <dbReference type="SAM" id="MobiDB-lite"/>
    </source>
</evidence>
<feature type="region of interest" description="Disordered" evidence="1">
    <location>
        <begin position="1"/>
        <end position="75"/>
    </location>
</feature>
<feature type="compositionally biased region" description="Basic residues" evidence="1">
    <location>
        <begin position="1"/>
        <end position="14"/>
    </location>
</feature>
<dbReference type="GO" id="GO:0005682">
    <property type="term" value="C:U5 snRNP"/>
    <property type="evidence" value="ECO:0007669"/>
    <property type="project" value="InterPro"/>
</dbReference>
<keyword evidence="4" id="KW-1185">Reference proteome</keyword>
<dbReference type="OrthoDB" id="331341at2759"/>
<dbReference type="Gene3D" id="3.30.1490.40">
    <property type="match status" value="1"/>
</dbReference>
<protein>
    <recommendedName>
        <fullName evidence="2">GYF domain-containing protein</fullName>
    </recommendedName>
</protein>
<dbReference type="Pfam" id="PF02213">
    <property type="entry name" value="GYF"/>
    <property type="match status" value="1"/>
</dbReference>
<reference evidence="3 4" key="1">
    <citation type="journal article" date="2018" name="Genome Biol. Evol.">
        <title>Multiple Roots of Fruiting Body Formation in Amoebozoa.</title>
        <authorList>
            <person name="Hillmann F."/>
            <person name="Forbes G."/>
            <person name="Novohradska S."/>
            <person name="Ferling I."/>
            <person name="Riege K."/>
            <person name="Groth M."/>
            <person name="Westermann M."/>
            <person name="Marz M."/>
            <person name="Spaller T."/>
            <person name="Winckler T."/>
            <person name="Schaap P."/>
            <person name="Glockner G."/>
        </authorList>
    </citation>
    <scope>NUCLEOTIDE SEQUENCE [LARGE SCALE GENOMIC DNA]</scope>
    <source>
        <strain evidence="3 4">Jena</strain>
    </source>
</reference>
<evidence type="ECO:0000259" key="2">
    <source>
        <dbReference type="PROSITE" id="PS50829"/>
    </source>
</evidence>
<feature type="region of interest" description="Disordered" evidence="1">
    <location>
        <begin position="288"/>
        <end position="311"/>
    </location>
</feature>
<dbReference type="PANTHER" id="PTHR13138">
    <property type="entry name" value="PROTEIN LIN1"/>
    <property type="match status" value="1"/>
</dbReference>
<dbReference type="InterPro" id="IPR003169">
    <property type="entry name" value="GYF"/>
</dbReference>
<dbReference type="InParanoid" id="A0A2P6MSD2"/>
<dbReference type="InterPro" id="IPR039905">
    <property type="entry name" value="CD2BP2/Lin1"/>
</dbReference>
<dbReference type="AlphaFoldDB" id="A0A2P6MSD2"/>
<feature type="domain" description="GYF" evidence="2">
    <location>
        <begin position="240"/>
        <end position="289"/>
    </location>
</feature>
<dbReference type="PROSITE" id="PS50829">
    <property type="entry name" value="GYF"/>
    <property type="match status" value="1"/>
</dbReference>
<name>A0A2P6MSD2_9EUKA</name>
<dbReference type="EMBL" id="MDYQ01000449">
    <property type="protein sequence ID" value="PRP74597.1"/>
    <property type="molecule type" value="Genomic_DNA"/>
</dbReference>
<evidence type="ECO:0000313" key="4">
    <source>
        <dbReference type="Proteomes" id="UP000241769"/>
    </source>
</evidence>
<dbReference type="PANTHER" id="PTHR13138:SF3">
    <property type="entry name" value="CD2 ANTIGEN CYTOPLASMIC TAIL-BINDING PROTEIN 2"/>
    <property type="match status" value="1"/>
</dbReference>
<dbReference type="InterPro" id="IPR035445">
    <property type="entry name" value="GYF-like_dom_sf"/>
</dbReference>
<dbReference type="STRING" id="1890364.A0A2P6MSD2"/>
<evidence type="ECO:0000313" key="3">
    <source>
        <dbReference type="EMBL" id="PRP74597.1"/>
    </source>
</evidence>
<dbReference type="Proteomes" id="UP000241769">
    <property type="component" value="Unassembled WGS sequence"/>
</dbReference>
<dbReference type="SUPFAM" id="SSF55277">
    <property type="entry name" value="GYF domain"/>
    <property type="match status" value="1"/>
</dbReference>
<feature type="compositionally biased region" description="Acidic residues" evidence="1">
    <location>
        <begin position="36"/>
        <end position="68"/>
    </location>
</feature>
<dbReference type="SMART" id="SM00444">
    <property type="entry name" value="GYF"/>
    <property type="match status" value="1"/>
</dbReference>
<comment type="caution">
    <text evidence="3">The sequence shown here is derived from an EMBL/GenBank/DDBJ whole genome shotgun (WGS) entry which is preliminary data.</text>
</comment>
<proteinExistence type="predicted"/>